<dbReference type="InterPro" id="IPR020471">
    <property type="entry name" value="AKR"/>
</dbReference>
<evidence type="ECO:0000313" key="5">
    <source>
        <dbReference type="EMBL" id="OGG12879.1"/>
    </source>
</evidence>
<feature type="site" description="Lowers pKa of active site Tyr" evidence="3">
    <location>
        <position position="84"/>
    </location>
</feature>
<sequence length="287" mass="32821">MPHKKLKNGFALPCLGLGTWRMGGDRKRDPRSDDQKYINAIQNAIKKGITHIDTAEMYAEGHAEELVGTAIKDFDRRKLFITSKVWHSNLHYENVLKSCENSLKRLGTDYLDLYLIHMPNQQIPLEETIKAMDRLKKEKLIKYIGLSDFSKSTFQKAQSFSSNKIVCDQVHYNLIYREPEASGLLEYCQKNDVMLVAWRPVEKGLLSVSPPDVMRQVMEKYGKSASQIALNWLFSQKNVAVICKMTDSSHLEENLGSLGWSLEDRDIEDLRLNFPGQKEVSGAVPLR</sequence>
<protein>
    <recommendedName>
        <fullName evidence="4">NADP-dependent oxidoreductase domain-containing protein</fullName>
    </recommendedName>
</protein>
<dbReference type="PRINTS" id="PR00069">
    <property type="entry name" value="ALDKETRDTASE"/>
</dbReference>
<comment type="caution">
    <text evidence="5">The sequence shown here is derived from an EMBL/GenBank/DDBJ whole genome shotgun (WGS) entry which is preliminary data.</text>
</comment>
<dbReference type="PANTHER" id="PTHR43638:SF3">
    <property type="entry name" value="ALDEHYDE REDUCTASE"/>
    <property type="match status" value="1"/>
</dbReference>
<evidence type="ECO:0000259" key="4">
    <source>
        <dbReference type="Pfam" id="PF00248"/>
    </source>
</evidence>
<reference evidence="5 6" key="1">
    <citation type="journal article" date="2016" name="Nat. Commun.">
        <title>Thousands of microbial genomes shed light on interconnected biogeochemical processes in an aquifer system.</title>
        <authorList>
            <person name="Anantharaman K."/>
            <person name="Brown C.T."/>
            <person name="Hug L.A."/>
            <person name="Sharon I."/>
            <person name="Castelle C.J."/>
            <person name="Probst A.J."/>
            <person name="Thomas B.C."/>
            <person name="Singh A."/>
            <person name="Wilkins M.J."/>
            <person name="Karaoz U."/>
            <person name="Brodie E.L."/>
            <person name="Williams K.H."/>
            <person name="Hubbard S.S."/>
            <person name="Banfield J.F."/>
        </authorList>
    </citation>
    <scope>NUCLEOTIDE SEQUENCE [LARGE SCALE GENOMIC DNA]</scope>
</reference>
<feature type="domain" description="NADP-dependent oxidoreductase" evidence="4">
    <location>
        <begin position="15"/>
        <end position="270"/>
    </location>
</feature>
<evidence type="ECO:0000313" key="6">
    <source>
        <dbReference type="Proteomes" id="UP000176923"/>
    </source>
</evidence>
<dbReference type="SUPFAM" id="SSF51430">
    <property type="entry name" value="NAD(P)-linked oxidoreductase"/>
    <property type="match status" value="1"/>
</dbReference>
<feature type="binding site" evidence="2">
    <location>
        <position position="117"/>
    </location>
    <ligand>
        <name>substrate</name>
    </ligand>
</feature>
<dbReference type="InterPro" id="IPR036812">
    <property type="entry name" value="NAD(P)_OxRdtase_dom_sf"/>
</dbReference>
<dbReference type="EMBL" id="MFJL01000040">
    <property type="protein sequence ID" value="OGG12879.1"/>
    <property type="molecule type" value="Genomic_DNA"/>
</dbReference>
<dbReference type="GO" id="GO:0016491">
    <property type="term" value="F:oxidoreductase activity"/>
    <property type="evidence" value="ECO:0007669"/>
    <property type="project" value="InterPro"/>
</dbReference>
<dbReference type="Gene3D" id="3.20.20.100">
    <property type="entry name" value="NADP-dependent oxidoreductase domain"/>
    <property type="match status" value="1"/>
</dbReference>
<gene>
    <name evidence="5" type="ORF">A3D77_08005</name>
</gene>
<dbReference type="PIRSF" id="PIRSF000097">
    <property type="entry name" value="AKR"/>
    <property type="match status" value="1"/>
</dbReference>
<name>A0A1F5ZK61_9BACT</name>
<dbReference type="InterPro" id="IPR023210">
    <property type="entry name" value="NADP_OxRdtase_dom"/>
</dbReference>
<accession>A0A1F5ZK61</accession>
<dbReference type="AlphaFoldDB" id="A0A1F5ZK61"/>
<dbReference type="Pfam" id="PF00248">
    <property type="entry name" value="Aldo_ket_red"/>
    <property type="match status" value="1"/>
</dbReference>
<dbReference type="Proteomes" id="UP000176923">
    <property type="component" value="Unassembled WGS sequence"/>
</dbReference>
<dbReference type="CDD" id="cd19072">
    <property type="entry name" value="AKR_AKR3F1-like"/>
    <property type="match status" value="1"/>
</dbReference>
<evidence type="ECO:0000256" key="3">
    <source>
        <dbReference type="PIRSR" id="PIRSR000097-3"/>
    </source>
</evidence>
<dbReference type="PANTHER" id="PTHR43638">
    <property type="entry name" value="OXIDOREDUCTASE, ALDO/KETO REDUCTASE FAMILY PROTEIN"/>
    <property type="match status" value="1"/>
</dbReference>
<proteinExistence type="predicted"/>
<dbReference type="STRING" id="1798382.A3D77_08005"/>
<feature type="active site" description="Proton donor" evidence="1">
    <location>
        <position position="58"/>
    </location>
</feature>
<evidence type="ECO:0000256" key="2">
    <source>
        <dbReference type="PIRSR" id="PIRSR000097-2"/>
    </source>
</evidence>
<evidence type="ECO:0000256" key="1">
    <source>
        <dbReference type="PIRSR" id="PIRSR000097-1"/>
    </source>
</evidence>
<organism evidence="5 6">
    <name type="scientific">Candidatus Gottesmanbacteria bacterium RIFCSPHIGHO2_02_FULL_39_11</name>
    <dbReference type="NCBI Taxonomy" id="1798382"/>
    <lineage>
        <taxon>Bacteria</taxon>
        <taxon>Candidatus Gottesmaniibacteriota</taxon>
    </lineage>
</organism>